<feature type="domain" description="Phage shock protein PspC N-terminal" evidence="8">
    <location>
        <begin position="3"/>
        <end position="60"/>
    </location>
</feature>
<keyword evidence="2" id="KW-1003">Cell membrane</keyword>
<evidence type="ECO:0000256" key="2">
    <source>
        <dbReference type="ARBA" id="ARBA00022475"/>
    </source>
</evidence>
<evidence type="ECO:0000313" key="10">
    <source>
        <dbReference type="Proteomes" id="UP000426246"/>
    </source>
</evidence>
<dbReference type="AlphaFoldDB" id="A0A6B8RFW7"/>
<accession>A0A6B8RFW7</accession>
<dbReference type="KEGG" id="ppsc:EHS13_06855"/>
<comment type="subcellular location">
    <subcellularLocation>
        <location evidence="1">Cell membrane</location>
        <topology evidence="1">Single-pass membrane protein</topology>
    </subcellularLocation>
</comment>
<evidence type="ECO:0000256" key="7">
    <source>
        <dbReference type="SAM" id="Phobius"/>
    </source>
</evidence>
<evidence type="ECO:0000259" key="8">
    <source>
        <dbReference type="Pfam" id="PF04024"/>
    </source>
</evidence>
<proteinExistence type="predicted"/>
<sequence>MNKIYRSRTDKKLFGLCGGLAEAMNVDATLLRLVVVVTTFFTGGTVLAVYAIASFAIPKEPLHDSGSYGWAEPPMYGAAQQPMSGSVRSSMAYGSYKTPAQAQPRTETFSSSAGSNKIDDMMKDIEEKALRTEVEQLRAKLAQYEKGEK</sequence>
<reference evidence="10" key="1">
    <citation type="submission" date="2018-11" db="EMBL/GenBank/DDBJ databases">
        <title>Complete genome sequence of Paenibacillus sp. ML311-T8.</title>
        <authorList>
            <person name="Nam Y.-D."/>
            <person name="Kang J."/>
            <person name="Chung W.-H."/>
            <person name="Park Y.S."/>
        </authorList>
    </citation>
    <scope>NUCLEOTIDE SEQUENCE [LARGE SCALE GENOMIC DNA]</scope>
    <source>
        <strain evidence="10">ML311-T8</strain>
    </source>
</reference>
<keyword evidence="10" id="KW-1185">Reference proteome</keyword>
<dbReference type="OrthoDB" id="9815286at2"/>
<dbReference type="InterPro" id="IPR052027">
    <property type="entry name" value="PspC"/>
</dbReference>
<feature type="transmembrane region" description="Helical" evidence="7">
    <location>
        <begin position="33"/>
        <end position="57"/>
    </location>
</feature>
<protein>
    <submittedName>
        <fullName evidence="9">PspC domain-containing protein</fullName>
    </submittedName>
</protein>
<keyword evidence="4 7" id="KW-1133">Transmembrane helix</keyword>
<keyword evidence="3 7" id="KW-0812">Transmembrane</keyword>
<evidence type="ECO:0000256" key="4">
    <source>
        <dbReference type="ARBA" id="ARBA00022989"/>
    </source>
</evidence>
<feature type="compositionally biased region" description="Polar residues" evidence="6">
    <location>
        <begin position="98"/>
        <end position="115"/>
    </location>
</feature>
<gene>
    <name evidence="9" type="ORF">EHS13_06855</name>
</gene>
<feature type="region of interest" description="Disordered" evidence="6">
    <location>
        <begin position="96"/>
        <end position="118"/>
    </location>
</feature>
<evidence type="ECO:0000256" key="1">
    <source>
        <dbReference type="ARBA" id="ARBA00004162"/>
    </source>
</evidence>
<dbReference type="InterPro" id="IPR007168">
    <property type="entry name" value="Phageshock_PspC_N"/>
</dbReference>
<organism evidence="9 10">
    <name type="scientific">Paenibacillus psychroresistens</name>
    <dbReference type="NCBI Taxonomy" id="1778678"/>
    <lineage>
        <taxon>Bacteria</taxon>
        <taxon>Bacillati</taxon>
        <taxon>Bacillota</taxon>
        <taxon>Bacilli</taxon>
        <taxon>Bacillales</taxon>
        <taxon>Paenibacillaceae</taxon>
        <taxon>Paenibacillus</taxon>
    </lineage>
</organism>
<evidence type="ECO:0000256" key="5">
    <source>
        <dbReference type="ARBA" id="ARBA00023136"/>
    </source>
</evidence>
<dbReference type="Proteomes" id="UP000426246">
    <property type="component" value="Chromosome"/>
</dbReference>
<dbReference type="Pfam" id="PF04024">
    <property type="entry name" value="PspC"/>
    <property type="match status" value="1"/>
</dbReference>
<keyword evidence="5 7" id="KW-0472">Membrane</keyword>
<evidence type="ECO:0000313" key="9">
    <source>
        <dbReference type="EMBL" id="QGQ94624.1"/>
    </source>
</evidence>
<evidence type="ECO:0000256" key="6">
    <source>
        <dbReference type="SAM" id="MobiDB-lite"/>
    </source>
</evidence>
<dbReference type="EMBL" id="CP034235">
    <property type="protein sequence ID" value="QGQ94624.1"/>
    <property type="molecule type" value="Genomic_DNA"/>
</dbReference>
<evidence type="ECO:0000256" key="3">
    <source>
        <dbReference type="ARBA" id="ARBA00022692"/>
    </source>
</evidence>
<dbReference type="PANTHER" id="PTHR33885:SF3">
    <property type="entry name" value="PHAGE SHOCK PROTEIN C"/>
    <property type="match status" value="1"/>
</dbReference>
<dbReference type="PANTHER" id="PTHR33885">
    <property type="entry name" value="PHAGE SHOCK PROTEIN C"/>
    <property type="match status" value="1"/>
</dbReference>
<name>A0A6B8RFW7_9BACL</name>
<dbReference type="GO" id="GO:0005886">
    <property type="term" value="C:plasma membrane"/>
    <property type="evidence" value="ECO:0007669"/>
    <property type="project" value="UniProtKB-SubCell"/>
</dbReference>